<dbReference type="Proteomes" id="UP001244242">
    <property type="component" value="Unassembled WGS sequence"/>
</dbReference>
<gene>
    <name evidence="2" type="ORF">QLQ84_18510</name>
</gene>
<evidence type="ECO:0000256" key="1">
    <source>
        <dbReference type="SAM" id="Phobius"/>
    </source>
</evidence>
<feature type="transmembrane region" description="Helical" evidence="1">
    <location>
        <begin position="121"/>
        <end position="142"/>
    </location>
</feature>
<feature type="transmembrane region" description="Helical" evidence="1">
    <location>
        <begin position="205"/>
        <end position="222"/>
    </location>
</feature>
<reference evidence="2 3" key="1">
    <citation type="submission" date="2023-04" db="EMBL/GenBank/DDBJ databases">
        <title>Halomonas strains isolated from rhizosphere soil.</title>
        <authorList>
            <person name="Xu L."/>
            <person name="Sun J.-Q."/>
        </authorList>
    </citation>
    <scope>NUCLEOTIDE SEQUENCE [LARGE SCALE GENOMIC DNA]</scope>
    <source>
        <strain evidence="2 3">LN1S58</strain>
    </source>
</reference>
<evidence type="ECO:0000313" key="3">
    <source>
        <dbReference type="Proteomes" id="UP001244242"/>
    </source>
</evidence>
<keyword evidence="1" id="KW-1133">Transmembrane helix</keyword>
<dbReference type="RefSeq" id="WP_282723214.1">
    <property type="nucleotide sequence ID" value="NZ_JASCQO010000049.1"/>
</dbReference>
<keyword evidence="3" id="KW-1185">Reference proteome</keyword>
<proteinExistence type="predicted"/>
<keyword evidence="1" id="KW-0812">Transmembrane</keyword>
<feature type="transmembrane region" description="Helical" evidence="1">
    <location>
        <begin position="33"/>
        <end position="53"/>
    </location>
</feature>
<feature type="transmembrane region" description="Helical" evidence="1">
    <location>
        <begin position="62"/>
        <end position="80"/>
    </location>
</feature>
<sequence length="228" mass="24707">MDGMSEWLSYRPADFLMFSPRVYERLFELHNQALWPLQLLALALGGAMLFALLHPRPWSSRLVAALLAVGWVFVAWAFLWQRYAPINWGIRYVIPLFVLQALLLIALGAPKGGLDLPTRWGVRRALGVVLFVHALALHPLMALPAGRGLQGAEVLGLTPDPLAIATLGVATMTSRGPRGWALLVIPTLWCLVSGITLTALGTPGAWLPLLAVGLALLARGWPRGSSTA</sequence>
<evidence type="ECO:0000313" key="2">
    <source>
        <dbReference type="EMBL" id="MDI5935789.1"/>
    </source>
</evidence>
<dbReference type="EMBL" id="JASCQO010000049">
    <property type="protein sequence ID" value="MDI5935789.1"/>
    <property type="molecule type" value="Genomic_DNA"/>
</dbReference>
<feature type="transmembrane region" description="Helical" evidence="1">
    <location>
        <begin position="92"/>
        <end position="109"/>
    </location>
</feature>
<dbReference type="InterPro" id="IPR045708">
    <property type="entry name" value="DUF6064"/>
</dbReference>
<accession>A0ABT6VP79</accession>
<dbReference type="Pfam" id="PF19540">
    <property type="entry name" value="DUF6064"/>
    <property type="match status" value="1"/>
</dbReference>
<name>A0ABT6VP79_9GAMM</name>
<organism evidence="2 3">
    <name type="scientific">Halomonas kalidii</name>
    <dbReference type="NCBI Taxonomy" id="3043293"/>
    <lineage>
        <taxon>Bacteria</taxon>
        <taxon>Pseudomonadati</taxon>
        <taxon>Pseudomonadota</taxon>
        <taxon>Gammaproteobacteria</taxon>
        <taxon>Oceanospirillales</taxon>
        <taxon>Halomonadaceae</taxon>
        <taxon>Halomonas</taxon>
    </lineage>
</organism>
<keyword evidence="1" id="KW-0472">Membrane</keyword>
<comment type="caution">
    <text evidence="2">The sequence shown here is derived from an EMBL/GenBank/DDBJ whole genome shotgun (WGS) entry which is preliminary data.</text>
</comment>
<protein>
    <submittedName>
        <fullName evidence="2">DUF6064 family protein</fullName>
    </submittedName>
</protein>